<dbReference type="GO" id="GO:0005886">
    <property type="term" value="C:plasma membrane"/>
    <property type="evidence" value="ECO:0007669"/>
    <property type="project" value="TreeGrafter"/>
</dbReference>
<comment type="similarity">
    <text evidence="2 6">Belongs to the AlaDH/PNT family.</text>
</comment>
<dbReference type="InterPro" id="IPR007698">
    <property type="entry name" value="AlaDH/PNT_NAD(H)-bd"/>
</dbReference>
<sequence length="386" mass="41354">MLFLIEKKLDKKVSKMIIGIPKEIKIYENRVGMPPAGVDALVKAGHTCYLEQSAGLGSGFTDEEYREAGAVILETAQEVYERAEMIVKVKEPLKSEYSLLRENQILFTYLHLAPNQELTEALLEAKVVGIAYETVELSNKSLPLLAPMSEVAGRMAIQVGAHLLEKTNGGRGMLLGGVSGVEPAKVVIIGGGNVGINAVKIAVGLGAQVIVLDISGARLAYLDDIFGGRVVTLMSNNYNIAKAVRRADLVIGAVLIPGARTPKVVTEEMVKTMKPGAVLVDVAIDQGGAIESMDRVTSLDDPYFVKHGVIHYSVGNMPGAVPRTSTMALTNATLPYVLKIASLGAEKAMMEDEALRKGLNVYKGKLTIKTVAEAQGLEHTPSEELF</sequence>
<evidence type="ECO:0000259" key="10">
    <source>
        <dbReference type="SMART" id="SM01002"/>
    </source>
</evidence>
<dbReference type="SUPFAM" id="SSF51735">
    <property type="entry name" value="NAD(P)-binding Rossmann-fold domains"/>
    <property type="match status" value="1"/>
</dbReference>
<organism evidence="12 13">
    <name type="scientific">Desulfitobacterium hafniense DP7</name>
    <dbReference type="NCBI Taxonomy" id="537010"/>
    <lineage>
        <taxon>Bacteria</taxon>
        <taxon>Bacillati</taxon>
        <taxon>Bacillota</taxon>
        <taxon>Clostridia</taxon>
        <taxon>Eubacteriales</taxon>
        <taxon>Desulfitobacteriaceae</taxon>
        <taxon>Desulfitobacterium</taxon>
    </lineage>
</organism>
<evidence type="ECO:0000256" key="9">
    <source>
        <dbReference type="PIRSR" id="PIRSR000183-3"/>
    </source>
</evidence>
<evidence type="ECO:0000313" key="13">
    <source>
        <dbReference type="Proteomes" id="UP000004416"/>
    </source>
</evidence>
<dbReference type="EC" id="1.4.1.1" evidence="3 6"/>
<feature type="active site" description="Proton donor/acceptor" evidence="7">
    <location>
        <position position="111"/>
    </location>
</feature>
<feature type="binding site" evidence="9">
    <location>
        <position position="213"/>
    </location>
    <ligand>
        <name>NAD(+)</name>
        <dbReference type="ChEBI" id="CHEBI:57540"/>
    </ligand>
</feature>
<feature type="binding site" evidence="8">
    <location>
        <position position="90"/>
    </location>
    <ligand>
        <name>substrate</name>
    </ligand>
</feature>
<dbReference type="NCBIfam" id="TIGR00518">
    <property type="entry name" value="alaDH"/>
    <property type="match status" value="1"/>
</dbReference>
<dbReference type="Proteomes" id="UP000004416">
    <property type="component" value="Unassembled WGS sequence"/>
</dbReference>
<feature type="active site" description="Proton donor/acceptor" evidence="7">
    <location>
        <position position="285"/>
    </location>
</feature>
<dbReference type="UniPathway" id="UPA00527">
    <property type="reaction ID" value="UER00585"/>
</dbReference>
<feature type="binding site" evidence="9">
    <location>
        <position position="218"/>
    </location>
    <ligand>
        <name>NAD(+)</name>
        <dbReference type="ChEBI" id="CHEBI:57540"/>
    </ligand>
</feature>
<dbReference type="FunFam" id="3.40.50.720:FF:000049">
    <property type="entry name" value="Alanine dehydrogenase"/>
    <property type="match status" value="1"/>
</dbReference>
<dbReference type="Pfam" id="PF01262">
    <property type="entry name" value="AlaDh_PNT_C"/>
    <property type="match status" value="1"/>
</dbReference>
<dbReference type="SUPFAM" id="SSF52283">
    <property type="entry name" value="Formate/glycerate dehydrogenase catalytic domain-like"/>
    <property type="match status" value="1"/>
</dbReference>
<evidence type="ECO:0000256" key="2">
    <source>
        <dbReference type="ARBA" id="ARBA00005689"/>
    </source>
</evidence>
<evidence type="ECO:0000256" key="3">
    <source>
        <dbReference type="ARBA" id="ARBA00012897"/>
    </source>
</evidence>
<dbReference type="EMBL" id="AFZX01000091">
    <property type="protein sequence ID" value="EHL05896.1"/>
    <property type="molecule type" value="Genomic_DNA"/>
</dbReference>
<dbReference type="InterPro" id="IPR007886">
    <property type="entry name" value="AlaDH/PNT_N"/>
</dbReference>
<dbReference type="PIRSF" id="PIRSF000183">
    <property type="entry name" value="Alanine_dh"/>
    <property type="match status" value="1"/>
</dbReference>
<dbReference type="SMART" id="SM01002">
    <property type="entry name" value="AlaDh_PNT_C"/>
    <property type="match status" value="1"/>
</dbReference>
<protein>
    <recommendedName>
        <fullName evidence="3 6">Alanine dehydrogenase</fullName>
        <ecNumber evidence="3 6">1.4.1.1</ecNumber>
    </recommendedName>
</protein>
<dbReference type="PANTHER" id="PTHR42795:SF1">
    <property type="entry name" value="ALANINE DEHYDROGENASE"/>
    <property type="match status" value="1"/>
</dbReference>
<evidence type="ECO:0000256" key="6">
    <source>
        <dbReference type="PIRNR" id="PIRNR000183"/>
    </source>
</evidence>
<reference evidence="12 13" key="1">
    <citation type="submission" date="2011-08" db="EMBL/GenBank/DDBJ databases">
        <authorList>
            <person name="Weinstock G."/>
            <person name="Sodergren E."/>
            <person name="Clifton S."/>
            <person name="Fulton L."/>
            <person name="Fulton B."/>
            <person name="Courtney L."/>
            <person name="Fronick C."/>
            <person name="Harrison M."/>
            <person name="Strong C."/>
            <person name="Farmer C."/>
            <person name="Delahaunty K."/>
            <person name="Markovic C."/>
            <person name="Hall O."/>
            <person name="Minx P."/>
            <person name="Tomlinson C."/>
            <person name="Mitreva M."/>
            <person name="Hou S."/>
            <person name="Chen J."/>
            <person name="Wollam A."/>
            <person name="Pepin K.H."/>
            <person name="Johnson M."/>
            <person name="Bhonagiri V."/>
            <person name="Zhang X."/>
            <person name="Suruliraj S."/>
            <person name="Warren W."/>
            <person name="Chinwalla A."/>
            <person name="Mardis E.R."/>
            <person name="Wilson R.K."/>
        </authorList>
    </citation>
    <scope>NUCLEOTIDE SEQUENCE [LARGE SCALE GENOMIC DNA]</scope>
    <source>
        <strain evidence="12 13">DP7</strain>
    </source>
</reference>
<feature type="binding site" evidence="9">
    <location>
        <begin position="254"/>
        <end position="255"/>
    </location>
    <ligand>
        <name>NAD(+)</name>
        <dbReference type="ChEBI" id="CHEBI:57540"/>
    </ligand>
</feature>
<comment type="catalytic activity">
    <reaction evidence="6">
        <text>L-alanine + NAD(+) + H2O = pyruvate + NH4(+) + NADH + H(+)</text>
        <dbReference type="Rhea" id="RHEA:18405"/>
        <dbReference type="ChEBI" id="CHEBI:15361"/>
        <dbReference type="ChEBI" id="CHEBI:15377"/>
        <dbReference type="ChEBI" id="CHEBI:15378"/>
        <dbReference type="ChEBI" id="CHEBI:28938"/>
        <dbReference type="ChEBI" id="CHEBI:57540"/>
        <dbReference type="ChEBI" id="CHEBI:57945"/>
        <dbReference type="ChEBI" id="CHEBI:57972"/>
        <dbReference type="EC" id="1.4.1.1"/>
    </reaction>
</comment>
<dbReference type="PATRIC" id="fig|537010.4.peg.3211"/>
<evidence type="ECO:0000259" key="11">
    <source>
        <dbReference type="SMART" id="SM01003"/>
    </source>
</evidence>
<feature type="binding site" evidence="9">
    <location>
        <position position="149"/>
    </location>
    <ligand>
        <name>NAD(+)</name>
        <dbReference type="ChEBI" id="CHEBI:57540"/>
    </ligand>
</feature>
<dbReference type="SMART" id="SM01003">
    <property type="entry name" value="AlaDh_PNT_N"/>
    <property type="match status" value="1"/>
</dbReference>
<name>G9XR39_DESHA</name>
<accession>G9XR39</accession>
<dbReference type="GO" id="GO:0000166">
    <property type="term" value="F:nucleotide binding"/>
    <property type="evidence" value="ECO:0007669"/>
    <property type="project" value="UniProtKB-KW"/>
</dbReference>
<dbReference type="InterPro" id="IPR036291">
    <property type="entry name" value="NAD(P)-bd_dom_sf"/>
</dbReference>
<dbReference type="PROSITE" id="PS00837">
    <property type="entry name" value="ALADH_PNT_2"/>
    <property type="match status" value="1"/>
</dbReference>
<dbReference type="AlphaFoldDB" id="G9XR39"/>
<dbReference type="CDD" id="cd05305">
    <property type="entry name" value="L-AlaDH"/>
    <property type="match status" value="1"/>
</dbReference>
<feature type="binding site" evidence="9">
    <location>
        <position position="295"/>
    </location>
    <ligand>
        <name>NAD(+)</name>
        <dbReference type="ChEBI" id="CHEBI:57540"/>
    </ligand>
</feature>
<dbReference type="InterPro" id="IPR008141">
    <property type="entry name" value="Ala_DH"/>
</dbReference>
<evidence type="ECO:0000313" key="12">
    <source>
        <dbReference type="EMBL" id="EHL05896.1"/>
    </source>
</evidence>
<dbReference type="GO" id="GO:0042853">
    <property type="term" value="P:L-alanine catabolic process"/>
    <property type="evidence" value="ECO:0007669"/>
    <property type="project" value="UniProtKB-UniPathway"/>
</dbReference>
<keyword evidence="9" id="KW-0547">Nucleotide-binding</keyword>
<keyword evidence="4 6" id="KW-0560">Oxidoreductase</keyword>
<keyword evidence="5 6" id="KW-0520">NAD</keyword>
<dbReference type="InterPro" id="IPR008143">
    <property type="entry name" value="Ala_DH/PNT_CS2"/>
</dbReference>
<evidence type="ECO:0000256" key="5">
    <source>
        <dbReference type="ARBA" id="ARBA00023027"/>
    </source>
</evidence>
<comment type="pathway">
    <text evidence="1">Amino-acid degradation; L-alanine degradation via dehydrogenase pathway; NH(3) and pyruvate from L-alanine: step 1/1.</text>
</comment>
<feature type="binding site" evidence="8">
    <location>
        <position position="30"/>
    </location>
    <ligand>
        <name>substrate</name>
    </ligand>
</feature>
<dbReference type="PANTHER" id="PTHR42795">
    <property type="entry name" value="ALANINE DEHYDROGENASE"/>
    <property type="match status" value="1"/>
</dbReference>
<proteinExistence type="inferred from homology"/>
<feature type="binding site" evidence="9">
    <location>
        <begin position="314"/>
        <end position="317"/>
    </location>
    <ligand>
        <name>NAD(+)</name>
        <dbReference type="ChEBI" id="CHEBI:57540"/>
    </ligand>
</feature>
<feature type="binding site" evidence="9">
    <location>
        <begin position="282"/>
        <end position="285"/>
    </location>
    <ligand>
        <name>NAD(+)</name>
        <dbReference type="ChEBI" id="CHEBI:57540"/>
    </ligand>
</feature>
<dbReference type="HOGENOM" id="CLU_003376_3_0_9"/>
<dbReference type="Gene3D" id="3.40.50.720">
    <property type="entry name" value="NAD(P)-binding Rossmann-like Domain"/>
    <property type="match status" value="2"/>
</dbReference>
<evidence type="ECO:0000256" key="8">
    <source>
        <dbReference type="PIRSR" id="PIRSR000183-2"/>
    </source>
</evidence>
<comment type="caution">
    <text evidence="12">The sequence shown here is derived from an EMBL/GenBank/DDBJ whole genome shotgun (WGS) entry which is preliminary data.</text>
</comment>
<dbReference type="Pfam" id="PF05222">
    <property type="entry name" value="AlaDh_PNT_N"/>
    <property type="match status" value="1"/>
</dbReference>
<feature type="domain" description="Alanine dehydrogenase/pyridine nucleotide transhydrogenase N-terminal" evidence="11">
    <location>
        <begin position="19"/>
        <end position="152"/>
    </location>
</feature>
<evidence type="ECO:0000256" key="7">
    <source>
        <dbReference type="PIRSR" id="PIRSR000183-1"/>
    </source>
</evidence>
<gene>
    <name evidence="12" type="ORF">HMPREF0322_03437</name>
</gene>
<feature type="binding site" evidence="9">
    <location>
        <position position="235"/>
    </location>
    <ligand>
        <name>NAD(+)</name>
        <dbReference type="ChEBI" id="CHEBI:57540"/>
    </ligand>
</feature>
<evidence type="ECO:0000256" key="1">
    <source>
        <dbReference type="ARBA" id="ARBA00005206"/>
    </source>
</evidence>
<evidence type="ECO:0000256" key="4">
    <source>
        <dbReference type="ARBA" id="ARBA00023002"/>
    </source>
</evidence>
<feature type="domain" description="Alanine dehydrogenase/pyridine nucleotide transhydrogenase NAD(H)-binding" evidence="10">
    <location>
        <begin position="164"/>
        <end position="313"/>
    </location>
</feature>
<dbReference type="GO" id="GO:0000286">
    <property type="term" value="F:alanine dehydrogenase activity"/>
    <property type="evidence" value="ECO:0007669"/>
    <property type="project" value="UniProtKB-UniRule"/>
</dbReference>